<sequence>MNHQNSIQSNDEYDGVQFDDNIQVHHSYPRFSLITTDEEQEEIMEMFNPVDDEADRYIERMCEMKRGSTNLALDEALDESFLRELSILKMYPSKKPKQKTELAIEEEKNKKENGGIFNKIKTKFRSRKDVISPKLPEIQVISNDINLKPMPDIVIESSPRVVESSPHPRPEIKIEIEEDEDEATQNGEDEATQNEVEILGDEGRERKNTLDHPPDIDFYTLNVPTDGKLPHSLSHRASLAELVLADRSSITSLPEAYSTNLPQDEDSKPPPSSRMDKIKNMFSCKKDPNAQDEKKLLGWVEGVFVRCVSNIFGVMLYLRIGWMAAQAGLLWGSMIILVSSAITMVTALSTSAICTNGVVSGGGIYFLISRSIGPEFGGSIGIIFAITNGFGAAMYLVGMAETLLDVFNSYGIKIIDGGINDTRIIGLTFCVILILVVFAGTNFESKTQVILVFVIFISIIDYYIGSVMPVTNTKAVRGFTGYSFETFKENFLSDFRNGYTIISVFAVYFPAATGIMAGANISGDLKNPSKSIPLGTVLAIIFTSIIYFTFLWISGFTTVRDADGTHAPVRNHNESVSGEWAKPDCFYDNSCKYGIMNDYQVVQISSLWGPLIVAGVFASTLSSALSCLVSAPKLFQVVCKDKLFPYIGWFGQGYGPNNEPRKAYALFFLLACAIICIGELNSIAPFITNFYLGTYALVNYACFDCAFSRSLSFRPSFRYWNKWLSLFCAFICVGCMIAISWYTSIATLAFFFLLYLYLWKMKPATVNWGTSDQAHAYRNALHYVRQLNNLKVHVKTYRPQILVLSGNPASRPSLVDFVYSISKGSSLMMCGNIVPIQNTDGSLSMVKSLNSKTQIWLKNRKIKAYSISVANQNIREGARAIMQASGLGQFKPNVLFMGFKQNWDENGIRGIDEIDEYIGLIFDAFESNMSVSILRNNDNGLDLTGLMSNYNLVKVPAKPRGSVPWINQRARARTMLIAVSKNSLDHDNGSENSSDADTDSDSDMNSEISDDDSKHLENAYGRNSEQKGLVIRINQFRTKIKKGVIDVWWIYDDGGLTLLLPYLLSHSKSYIEGAKLRIFTLATHAGKLDDDQEEMVKLLKKFRIDHIQDVTVFANVQSRPDEEMISEFESIVTPFRVPNRDNPSTSMITQAELLNQQDRTWRYLRIASLLRNHSSESDLVVVTLPVPRQGQNNALYMAWLDIMTRGLPPTLLVRGNQSNVLTFYA</sequence>
<proteinExistence type="predicted"/>
<protein>
    <recommendedName>
        <fullName evidence="21">Solute carrier family 12 member 3</fullName>
    </recommendedName>
    <alternativeName>
        <fullName evidence="22">Na-Cl symporter</fullName>
    </alternativeName>
    <alternativeName>
        <fullName evidence="23">Thiazide-sensitive sodium-chloride cotransporter</fullName>
    </alternativeName>
</protein>
<feature type="transmembrane region" description="Helical" evidence="25">
    <location>
        <begin position="690"/>
        <end position="711"/>
    </location>
</feature>
<evidence type="ECO:0000256" key="2">
    <source>
        <dbReference type="ARBA" id="ARBA00022448"/>
    </source>
</evidence>
<dbReference type="GO" id="GO:0005524">
    <property type="term" value="F:ATP binding"/>
    <property type="evidence" value="ECO:0007669"/>
    <property type="project" value="UniProtKB-KW"/>
</dbReference>
<evidence type="ECO:0000313" key="28">
    <source>
        <dbReference type="Proteomes" id="UP000887540"/>
    </source>
</evidence>
<keyword evidence="2" id="KW-0813">Transport</keyword>
<dbReference type="FunFam" id="1.20.1740.10:FF:000018">
    <property type="entry name" value="solute carrier family 12 member 3 isoform X2"/>
    <property type="match status" value="1"/>
</dbReference>
<evidence type="ECO:0000256" key="6">
    <source>
        <dbReference type="ARBA" id="ARBA00022741"/>
    </source>
</evidence>
<reference evidence="29" key="1">
    <citation type="submission" date="2022-11" db="UniProtKB">
        <authorList>
            <consortium name="WormBaseParasite"/>
        </authorList>
    </citation>
    <scope>IDENTIFICATION</scope>
</reference>
<dbReference type="GO" id="GO:0006884">
    <property type="term" value="P:cell volume homeostasis"/>
    <property type="evidence" value="ECO:0007669"/>
    <property type="project" value="TreeGrafter"/>
</dbReference>
<keyword evidence="8" id="KW-0832">Ubl conjugation</keyword>
<feature type="region of interest" description="Disordered" evidence="24">
    <location>
        <begin position="255"/>
        <end position="274"/>
    </location>
</feature>
<keyword evidence="12" id="KW-0406">Ion transport</keyword>
<evidence type="ECO:0000256" key="7">
    <source>
        <dbReference type="ARBA" id="ARBA00022840"/>
    </source>
</evidence>
<comment type="subcellular location">
    <subcellularLocation>
        <location evidence="1">Apical cell membrane</location>
        <topology evidence="1">Multi-pass membrane protein</topology>
    </subcellularLocation>
</comment>
<evidence type="ECO:0000256" key="10">
    <source>
        <dbReference type="ARBA" id="ARBA00022989"/>
    </source>
</evidence>
<evidence type="ECO:0000256" key="18">
    <source>
        <dbReference type="ARBA" id="ARBA00050884"/>
    </source>
</evidence>
<dbReference type="GO" id="GO:0055064">
    <property type="term" value="P:chloride ion homeostasis"/>
    <property type="evidence" value="ECO:0007669"/>
    <property type="project" value="TreeGrafter"/>
</dbReference>
<keyword evidence="28" id="KW-1185">Reference proteome</keyword>
<evidence type="ECO:0000256" key="22">
    <source>
        <dbReference type="ARBA" id="ARBA00076232"/>
    </source>
</evidence>
<evidence type="ECO:0000256" key="23">
    <source>
        <dbReference type="ARBA" id="ARBA00077939"/>
    </source>
</evidence>
<dbReference type="AlphaFoldDB" id="A0A914C146"/>
<evidence type="ECO:0000256" key="24">
    <source>
        <dbReference type="SAM" id="MobiDB-lite"/>
    </source>
</evidence>
<dbReference type="InterPro" id="IPR004841">
    <property type="entry name" value="AA-permease/SLC12A_dom"/>
</dbReference>
<evidence type="ECO:0000256" key="19">
    <source>
        <dbReference type="ARBA" id="ARBA00056815"/>
    </source>
</evidence>
<feature type="transmembrane region" description="Helical" evidence="25">
    <location>
        <begin position="348"/>
        <end position="368"/>
    </location>
</feature>
<accession>A0A914C146</accession>
<keyword evidence="10 25" id="KW-1133">Transmembrane helix</keyword>
<feature type="transmembrane region" description="Helical" evidence="25">
    <location>
        <begin position="607"/>
        <end position="631"/>
    </location>
</feature>
<keyword evidence="7" id="KW-0067">ATP-binding</keyword>
<keyword evidence="6" id="KW-0547">Nucleotide-binding</keyword>
<keyword evidence="5 25" id="KW-0812">Transmembrane</keyword>
<evidence type="ECO:0000256" key="4">
    <source>
        <dbReference type="ARBA" id="ARBA00022553"/>
    </source>
</evidence>
<keyword evidence="3" id="KW-1003">Cell membrane</keyword>
<feature type="compositionally biased region" description="Acidic residues" evidence="24">
    <location>
        <begin position="994"/>
        <end position="1010"/>
    </location>
</feature>
<keyword evidence="9" id="KW-0769">Symport</keyword>
<keyword evidence="14" id="KW-1015">Disulfide bond</keyword>
<feature type="region of interest" description="Disordered" evidence="24">
    <location>
        <begin position="158"/>
        <end position="195"/>
    </location>
</feature>
<dbReference type="PANTHER" id="PTHR11827">
    <property type="entry name" value="SOLUTE CARRIER FAMILY 12, CATION COTRANSPORTERS"/>
    <property type="match status" value="1"/>
</dbReference>
<evidence type="ECO:0000313" key="29">
    <source>
        <dbReference type="WBParaSite" id="ACRNAN_Path_1483.g5793.t1"/>
    </source>
</evidence>
<keyword evidence="11" id="KW-0915">Sodium</keyword>
<evidence type="ECO:0000259" key="27">
    <source>
        <dbReference type="Pfam" id="PF03522"/>
    </source>
</evidence>
<dbReference type="InterPro" id="IPR018491">
    <property type="entry name" value="SLC12_C"/>
</dbReference>
<keyword evidence="4" id="KW-0597">Phosphoprotein</keyword>
<evidence type="ECO:0000259" key="26">
    <source>
        <dbReference type="Pfam" id="PF00324"/>
    </source>
</evidence>
<dbReference type="GO" id="GO:0055075">
    <property type="term" value="P:potassium ion homeostasis"/>
    <property type="evidence" value="ECO:0007669"/>
    <property type="project" value="TreeGrafter"/>
</dbReference>
<feature type="transmembrane region" description="Helical" evidence="25">
    <location>
        <begin position="450"/>
        <end position="470"/>
    </location>
</feature>
<dbReference type="WBParaSite" id="ACRNAN_Path_1483.g5793.t1">
    <property type="protein sequence ID" value="ACRNAN_Path_1483.g5793.t1"/>
    <property type="gene ID" value="ACRNAN_Path_1483.g5793"/>
</dbReference>
<evidence type="ECO:0000256" key="17">
    <source>
        <dbReference type="ARBA" id="ARBA00023214"/>
    </source>
</evidence>
<organism evidence="28 29">
    <name type="scientific">Acrobeloides nanus</name>
    <dbReference type="NCBI Taxonomy" id="290746"/>
    <lineage>
        <taxon>Eukaryota</taxon>
        <taxon>Metazoa</taxon>
        <taxon>Ecdysozoa</taxon>
        <taxon>Nematoda</taxon>
        <taxon>Chromadorea</taxon>
        <taxon>Rhabditida</taxon>
        <taxon>Tylenchina</taxon>
        <taxon>Cephalobomorpha</taxon>
        <taxon>Cephaloboidea</taxon>
        <taxon>Cephalobidae</taxon>
        <taxon>Acrobeloides</taxon>
    </lineage>
</organism>
<keyword evidence="15" id="KW-0325">Glycoprotein</keyword>
<feature type="transmembrane region" description="Helical" evidence="25">
    <location>
        <begin position="380"/>
        <end position="404"/>
    </location>
</feature>
<dbReference type="InterPro" id="IPR004842">
    <property type="entry name" value="SLC12A_fam"/>
</dbReference>
<comment type="subunit">
    <text evidence="20">Homodimer; adopts a domain-swap conformation at the scissor helices connecting the transmembrane domain and C-terminal domain. Interacts with KLHL3. Interacts with IL18R1; this interaction is increased by IL18 treatment.</text>
</comment>
<comment type="catalytic activity">
    <reaction evidence="18">
        <text>chloride(out) + Na(+)(out) = chloride(in) + Na(+)(in)</text>
        <dbReference type="Rhea" id="RHEA:73887"/>
        <dbReference type="ChEBI" id="CHEBI:17996"/>
        <dbReference type="ChEBI" id="CHEBI:29101"/>
    </reaction>
</comment>
<dbReference type="Gene3D" id="1.20.1740.10">
    <property type="entry name" value="Amino acid/polyamine transporter I"/>
    <property type="match status" value="1"/>
</dbReference>
<dbReference type="GO" id="GO:1990573">
    <property type="term" value="P:potassium ion import across plasma membrane"/>
    <property type="evidence" value="ECO:0007669"/>
    <property type="project" value="TreeGrafter"/>
</dbReference>
<feature type="transmembrane region" description="Helical" evidence="25">
    <location>
        <begin position="424"/>
        <end position="443"/>
    </location>
</feature>
<evidence type="ECO:0000256" key="9">
    <source>
        <dbReference type="ARBA" id="ARBA00022847"/>
    </source>
</evidence>
<dbReference type="GO" id="GO:0055078">
    <property type="term" value="P:sodium ion homeostasis"/>
    <property type="evidence" value="ECO:0007669"/>
    <property type="project" value="TreeGrafter"/>
</dbReference>
<evidence type="ECO:0000256" key="16">
    <source>
        <dbReference type="ARBA" id="ARBA00023201"/>
    </source>
</evidence>
<feature type="region of interest" description="Disordered" evidence="24">
    <location>
        <begin position="983"/>
        <end position="1015"/>
    </location>
</feature>
<evidence type="ECO:0000256" key="1">
    <source>
        <dbReference type="ARBA" id="ARBA00004424"/>
    </source>
</evidence>
<evidence type="ECO:0000256" key="3">
    <source>
        <dbReference type="ARBA" id="ARBA00022475"/>
    </source>
</evidence>
<evidence type="ECO:0000256" key="5">
    <source>
        <dbReference type="ARBA" id="ARBA00022692"/>
    </source>
</evidence>
<evidence type="ECO:0000256" key="15">
    <source>
        <dbReference type="ARBA" id="ARBA00023180"/>
    </source>
</evidence>
<feature type="transmembrane region" description="Helical" evidence="25">
    <location>
        <begin position="663"/>
        <end position="684"/>
    </location>
</feature>
<feature type="transmembrane region" description="Helical" evidence="25">
    <location>
        <begin position="325"/>
        <end position="342"/>
    </location>
</feature>
<feature type="compositionally biased region" description="Acidic residues" evidence="24">
    <location>
        <begin position="176"/>
        <end position="192"/>
    </location>
</feature>
<feature type="domain" description="SLC12A transporter C-terminal" evidence="27">
    <location>
        <begin position="811"/>
        <end position="1225"/>
    </location>
</feature>
<dbReference type="GO" id="GO:0008511">
    <property type="term" value="F:sodium:potassium:chloride symporter activity"/>
    <property type="evidence" value="ECO:0007669"/>
    <property type="project" value="TreeGrafter"/>
</dbReference>
<feature type="transmembrane region" description="Helical" evidence="25">
    <location>
        <begin position="498"/>
        <end position="519"/>
    </location>
</feature>
<dbReference type="GO" id="GO:0016324">
    <property type="term" value="C:apical plasma membrane"/>
    <property type="evidence" value="ECO:0007669"/>
    <property type="project" value="UniProtKB-SubCell"/>
</dbReference>
<feature type="transmembrane region" description="Helical" evidence="25">
    <location>
        <begin position="531"/>
        <end position="553"/>
    </location>
</feature>
<dbReference type="Proteomes" id="UP000887540">
    <property type="component" value="Unplaced"/>
</dbReference>
<feature type="compositionally biased region" description="Basic and acidic residues" evidence="24">
    <location>
        <begin position="166"/>
        <end position="175"/>
    </location>
</feature>
<dbReference type="Pfam" id="PF03522">
    <property type="entry name" value="SLC12"/>
    <property type="match status" value="1"/>
</dbReference>
<dbReference type="PANTHER" id="PTHR11827:SF103">
    <property type="entry name" value="SODIUM CHLORIDE COTRANSPORTER 69, ISOFORM E"/>
    <property type="match status" value="1"/>
</dbReference>
<comment type="function">
    <text evidence="19">Electroneutral sodium and chloride ion cotransporter, which acts as a key mediator of sodium and chloride reabsorption in kidney distal convoluted tubules. Also acts as a receptor for the pro-inflammatory cytokine IL18, thereby contributing to IL18-induced cytokine production, including IFNG, IL6, IL18 and CCL2. May act either independently of IL18R1, or in a complex with IL18R1.</text>
</comment>
<feature type="transmembrane region" description="Helical" evidence="25">
    <location>
        <begin position="723"/>
        <end position="756"/>
    </location>
</feature>
<evidence type="ECO:0000256" key="25">
    <source>
        <dbReference type="SAM" id="Phobius"/>
    </source>
</evidence>
<evidence type="ECO:0000256" key="21">
    <source>
        <dbReference type="ARBA" id="ARBA00073714"/>
    </source>
</evidence>
<evidence type="ECO:0000256" key="11">
    <source>
        <dbReference type="ARBA" id="ARBA00023053"/>
    </source>
</evidence>
<keyword evidence="17" id="KW-0868">Chloride</keyword>
<dbReference type="Pfam" id="PF00324">
    <property type="entry name" value="AA_permease"/>
    <property type="match status" value="1"/>
</dbReference>
<evidence type="ECO:0000256" key="20">
    <source>
        <dbReference type="ARBA" id="ARBA00063035"/>
    </source>
</evidence>
<keyword evidence="16" id="KW-0739">Sodium transport</keyword>
<name>A0A914C146_9BILA</name>
<feature type="domain" description="Amino acid permease/ SLC12A" evidence="26">
    <location>
        <begin position="302"/>
        <end position="802"/>
    </location>
</feature>
<evidence type="ECO:0000256" key="14">
    <source>
        <dbReference type="ARBA" id="ARBA00023157"/>
    </source>
</evidence>
<evidence type="ECO:0000256" key="12">
    <source>
        <dbReference type="ARBA" id="ARBA00023065"/>
    </source>
</evidence>
<evidence type="ECO:0000256" key="13">
    <source>
        <dbReference type="ARBA" id="ARBA00023136"/>
    </source>
</evidence>
<evidence type="ECO:0000256" key="8">
    <source>
        <dbReference type="ARBA" id="ARBA00022843"/>
    </source>
</evidence>
<keyword evidence="13 25" id="KW-0472">Membrane</keyword>